<dbReference type="HOGENOM" id="CLU_019646_0_0_3"/>
<gene>
    <name evidence="2" type="ordered locus">Cyast_2001</name>
</gene>
<keyword evidence="3" id="KW-1185">Reference proteome</keyword>
<organism evidence="2 3">
    <name type="scientific">Cyanobacterium stanieri (strain ATCC 29140 / PCC 7202)</name>
    <dbReference type="NCBI Taxonomy" id="292563"/>
    <lineage>
        <taxon>Bacteria</taxon>
        <taxon>Bacillati</taxon>
        <taxon>Cyanobacteriota</taxon>
        <taxon>Cyanophyceae</taxon>
        <taxon>Oscillatoriophycideae</taxon>
        <taxon>Chroococcales</taxon>
        <taxon>Geminocystaceae</taxon>
        <taxon>Cyanobacterium</taxon>
    </lineage>
</organism>
<evidence type="ECO:0000313" key="3">
    <source>
        <dbReference type="Proteomes" id="UP000010483"/>
    </source>
</evidence>
<protein>
    <recommendedName>
        <fullName evidence="4">Chromosome segregation ATPase</fullName>
    </recommendedName>
</protein>
<dbReference type="BioCyc" id="CSTA292563:G1353-2008-MONOMER"/>
<proteinExistence type="predicted"/>
<evidence type="ECO:0000313" key="2">
    <source>
        <dbReference type="EMBL" id="AFZ47954.1"/>
    </source>
</evidence>
<dbReference type="EMBL" id="CP003940">
    <property type="protein sequence ID" value="AFZ47954.1"/>
    <property type="molecule type" value="Genomic_DNA"/>
</dbReference>
<dbReference type="STRING" id="292563.Cyast_2001"/>
<feature type="region of interest" description="Disordered" evidence="1">
    <location>
        <begin position="590"/>
        <end position="638"/>
    </location>
</feature>
<name>K9YM61_CYASC</name>
<reference evidence="3" key="1">
    <citation type="journal article" date="2013" name="Proc. Natl. Acad. Sci. U.S.A.">
        <title>Improving the coverage of the cyanobacterial phylum using diversity-driven genome sequencing.</title>
        <authorList>
            <person name="Shih P.M."/>
            <person name="Wu D."/>
            <person name="Latifi A."/>
            <person name="Axen S.D."/>
            <person name="Fewer D.P."/>
            <person name="Talla E."/>
            <person name="Calteau A."/>
            <person name="Cai F."/>
            <person name="Tandeau de Marsac N."/>
            <person name="Rippka R."/>
            <person name="Herdman M."/>
            <person name="Sivonen K."/>
            <person name="Coursin T."/>
            <person name="Laurent T."/>
            <person name="Goodwin L."/>
            <person name="Nolan M."/>
            <person name="Davenport K.W."/>
            <person name="Han C.S."/>
            <person name="Rubin E.M."/>
            <person name="Eisen J.A."/>
            <person name="Woyke T."/>
            <person name="Gugger M."/>
            <person name="Kerfeld C.A."/>
        </authorList>
    </citation>
    <scope>NUCLEOTIDE SEQUENCE [LARGE SCALE GENOMIC DNA]</scope>
    <source>
        <strain evidence="3">ATCC 29140 / PCC 7202</strain>
    </source>
</reference>
<sequence length="638" mass="71789">MTTKTDSKNNLFSWQLVCAFLVLFFGGVGFAATSMLLRLPTNNSCNNLALLFSSATNRLYCAQLRADDNTVEGYLDAIGLVSNLGDDHPLSSEVNRYITAWSDRILAIAEEEYHQGNLEEAIAIAERIPTREANEELIAQKIDNWRRVWEEGEAVVADIEEKLRRGQWNQAFLASVQLLDIDNAYWSSSKYDEMVRTITLAQEESAELDDAFAAIRQGGIDNLIKTIEIASRISESSFSYDRAMELAGDAESQIVDLVRNLIDERNWSEISRVARKIPNNSPLRNRANDWSSLASAGRNANLNTISGLNLALAQLDKISSDSGVYAESRELRRRWNLQKEDLVYLTEAKDLARPGNINNLQQAIARAEFISDENPLYSEAQREIRRWTREIQVKEDQPYLNRARELASRNTVSGWQEAITQAQMIEPNRALHSEARNLIGQWRANIQRVEDQPTLDRAIGLGNQGRYQEAINVASGIGANRALHSDAQTRIRTWRREITARQNFDQASQIAQNRDAQSLSRAITIARRIPSSTDVSAEGRNAVNSWSEQLLAIARRTNSLQEAINIAEMIPSGTSAYNAARRDIQQWRSRLAPPPSAPRNNNADPNNVTPRNNDSRSEPTPVPENEFPPEPTLEQTSF</sequence>
<accession>K9YM61</accession>
<feature type="compositionally biased region" description="Pro residues" evidence="1">
    <location>
        <begin position="620"/>
        <end position="631"/>
    </location>
</feature>
<dbReference type="KEGG" id="csn:Cyast_2001"/>
<dbReference type="Proteomes" id="UP000010483">
    <property type="component" value="Chromosome"/>
</dbReference>
<evidence type="ECO:0008006" key="4">
    <source>
        <dbReference type="Google" id="ProtNLM"/>
    </source>
</evidence>
<evidence type="ECO:0000256" key="1">
    <source>
        <dbReference type="SAM" id="MobiDB-lite"/>
    </source>
</evidence>
<dbReference type="AlphaFoldDB" id="K9YM61"/>
<dbReference type="eggNOG" id="COG0457">
    <property type="taxonomic scope" value="Bacteria"/>
</dbReference>
<feature type="compositionally biased region" description="Low complexity" evidence="1">
    <location>
        <begin position="598"/>
        <end position="612"/>
    </location>
</feature>